<organism evidence="2 3">
    <name type="scientific">Electrophorus voltai</name>
    <dbReference type="NCBI Taxonomy" id="2609070"/>
    <lineage>
        <taxon>Eukaryota</taxon>
        <taxon>Metazoa</taxon>
        <taxon>Chordata</taxon>
        <taxon>Craniata</taxon>
        <taxon>Vertebrata</taxon>
        <taxon>Euteleostomi</taxon>
        <taxon>Actinopterygii</taxon>
        <taxon>Neopterygii</taxon>
        <taxon>Teleostei</taxon>
        <taxon>Ostariophysi</taxon>
        <taxon>Gymnotiformes</taxon>
        <taxon>Gymnotoidei</taxon>
        <taxon>Gymnotidae</taxon>
        <taxon>Electrophorus</taxon>
    </lineage>
</organism>
<feature type="region of interest" description="Disordered" evidence="1">
    <location>
        <begin position="351"/>
        <end position="399"/>
    </location>
</feature>
<dbReference type="GO" id="GO:0000978">
    <property type="term" value="F:RNA polymerase II cis-regulatory region sequence-specific DNA binding"/>
    <property type="evidence" value="ECO:0007669"/>
    <property type="project" value="TreeGrafter"/>
</dbReference>
<sequence>MELLLGPPARTLSRSCAFKDAQPRLPGYGLLHMPACSALHGCQGNRMSGVPVMSGVAVIASAWRQRARFASGGAGAETLQEYYKKQQEQLHLQLLSQQQQAGKQTKEQPLGSKQLAFQQQLIQMQQLQQQHILNLQRQGLVSLPPGQGAVPIQSLQQVIRQLASPEAGLDLAGLCNEVRSRYGFHSNRDAARAWGGGGGFGRWAVLPLLERGLSTMCPTDLQQLWKEVVGVQSADDTSKHEGLDLSTNSSNSTSYSGSKASPQIPHHALPNGQNSAHTPKRDRARLFEWISSFTKGESSDEHLTPYCKGTPLQSTQPSTAASRPFRMAPSVRNPKSCAVAVRHMTEDSTFSTWAAPTPCGERRLEAAESGEKGKPTAPSPSSTTSSTSPAEPRPSRYHP</sequence>
<dbReference type="InterPro" id="IPR050998">
    <property type="entry name" value="FOXP"/>
</dbReference>
<dbReference type="PANTHER" id="PTHR45796">
    <property type="entry name" value="FORKHEAD BOX P, ISOFORM C"/>
    <property type="match status" value="1"/>
</dbReference>
<gene>
    <name evidence="2" type="ORF">P4O66_000456</name>
</gene>
<feature type="compositionally biased region" description="Low complexity" evidence="1">
    <location>
        <begin position="375"/>
        <end position="390"/>
    </location>
</feature>
<evidence type="ECO:0000313" key="2">
    <source>
        <dbReference type="EMBL" id="KAK1799577.1"/>
    </source>
</evidence>
<dbReference type="Proteomes" id="UP001239994">
    <property type="component" value="Unassembled WGS sequence"/>
</dbReference>
<reference evidence="2" key="1">
    <citation type="submission" date="2023-03" db="EMBL/GenBank/DDBJ databases">
        <title>Electrophorus voltai genome.</title>
        <authorList>
            <person name="Bian C."/>
        </authorList>
    </citation>
    <scope>NUCLEOTIDE SEQUENCE</scope>
    <source>
        <strain evidence="2">CB-2022</strain>
        <tissue evidence="2">Muscle</tissue>
    </source>
</reference>
<feature type="compositionally biased region" description="Basic and acidic residues" evidence="1">
    <location>
        <begin position="360"/>
        <end position="374"/>
    </location>
</feature>
<dbReference type="GO" id="GO:0001227">
    <property type="term" value="F:DNA-binding transcription repressor activity, RNA polymerase II-specific"/>
    <property type="evidence" value="ECO:0007669"/>
    <property type="project" value="TreeGrafter"/>
</dbReference>
<dbReference type="GO" id="GO:0005634">
    <property type="term" value="C:nucleus"/>
    <property type="evidence" value="ECO:0007669"/>
    <property type="project" value="TreeGrafter"/>
</dbReference>
<evidence type="ECO:0000256" key="1">
    <source>
        <dbReference type="SAM" id="MobiDB-lite"/>
    </source>
</evidence>
<evidence type="ECO:0000313" key="3">
    <source>
        <dbReference type="Proteomes" id="UP001239994"/>
    </source>
</evidence>
<comment type="caution">
    <text evidence="2">The sequence shown here is derived from an EMBL/GenBank/DDBJ whole genome shotgun (WGS) entry which is preliminary data.</text>
</comment>
<dbReference type="EMBL" id="JAROKS010000011">
    <property type="protein sequence ID" value="KAK1799577.1"/>
    <property type="molecule type" value="Genomic_DNA"/>
</dbReference>
<proteinExistence type="predicted"/>
<dbReference type="PANTHER" id="PTHR45796:SF7">
    <property type="entry name" value="FORKHEAD BOX PROTEIN P4"/>
    <property type="match status" value="1"/>
</dbReference>
<feature type="region of interest" description="Disordered" evidence="1">
    <location>
        <begin position="236"/>
        <end position="279"/>
    </location>
</feature>
<feature type="compositionally biased region" description="Low complexity" evidence="1">
    <location>
        <begin position="246"/>
        <end position="261"/>
    </location>
</feature>
<dbReference type="AlphaFoldDB" id="A0AAD9E215"/>
<name>A0AAD9E215_9TELE</name>
<keyword evidence="3" id="KW-1185">Reference proteome</keyword>
<accession>A0AAD9E215</accession>
<protein>
    <submittedName>
        <fullName evidence="2">Uncharacterized protein</fullName>
    </submittedName>
</protein>